<dbReference type="Proteomes" id="UP000805193">
    <property type="component" value="Unassembled WGS sequence"/>
</dbReference>
<sequence>PIEVSAESMAPNKVYVKWRSVGSEDIFLVALCNGSCPPLSQDFFPSLHASYLLTNVHGSVKEQINLMSKRPYMDYVLVKVERGSEDSSLHNILLELPDTPAIPSVSVASCYFDKCSHSVSTMVKTKKE</sequence>
<protein>
    <submittedName>
        <fullName evidence="1">Uncharacterized protein</fullName>
    </submittedName>
</protein>
<proteinExistence type="predicted"/>
<gene>
    <name evidence="1" type="ORF">HPB47_013408</name>
</gene>
<keyword evidence="2" id="KW-1185">Reference proteome</keyword>
<evidence type="ECO:0000313" key="2">
    <source>
        <dbReference type="Proteomes" id="UP000805193"/>
    </source>
</evidence>
<feature type="non-terminal residue" evidence="1">
    <location>
        <position position="128"/>
    </location>
</feature>
<comment type="caution">
    <text evidence="1">The sequence shown here is derived from an EMBL/GenBank/DDBJ whole genome shotgun (WGS) entry which is preliminary data.</text>
</comment>
<organism evidence="1 2">
    <name type="scientific">Ixodes persulcatus</name>
    <name type="common">Taiga tick</name>
    <dbReference type="NCBI Taxonomy" id="34615"/>
    <lineage>
        <taxon>Eukaryota</taxon>
        <taxon>Metazoa</taxon>
        <taxon>Ecdysozoa</taxon>
        <taxon>Arthropoda</taxon>
        <taxon>Chelicerata</taxon>
        <taxon>Arachnida</taxon>
        <taxon>Acari</taxon>
        <taxon>Parasitiformes</taxon>
        <taxon>Ixodida</taxon>
        <taxon>Ixodoidea</taxon>
        <taxon>Ixodidae</taxon>
        <taxon>Ixodinae</taxon>
        <taxon>Ixodes</taxon>
    </lineage>
</organism>
<accession>A0AC60R1X9</accession>
<feature type="non-terminal residue" evidence="1">
    <location>
        <position position="1"/>
    </location>
</feature>
<dbReference type="EMBL" id="JABSTQ010001505">
    <property type="protein sequence ID" value="KAG0444763.1"/>
    <property type="molecule type" value="Genomic_DNA"/>
</dbReference>
<evidence type="ECO:0000313" key="1">
    <source>
        <dbReference type="EMBL" id="KAG0444763.1"/>
    </source>
</evidence>
<name>A0AC60R1X9_IXOPE</name>
<reference evidence="1 2" key="1">
    <citation type="journal article" date="2020" name="Cell">
        <title>Large-Scale Comparative Analyses of Tick Genomes Elucidate Their Genetic Diversity and Vector Capacities.</title>
        <authorList>
            <consortium name="Tick Genome and Microbiome Consortium (TIGMIC)"/>
            <person name="Jia N."/>
            <person name="Wang J."/>
            <person name="Shi W."/>
            <person name="Du L."/>
            <person name="Sun Y."/>
            <person name="Zhan W."/>
            <person name="Jiang J.F."/>
            <person name="Wang Q."/>
            <person name="Zhang B."/>
            <person name="Ji P."/>
            <person name="Bell-Sakyi L."/>
            <person name="Cui X.M."/>
            <person name="Yuan T.T."/>
            <person name="Jiang B.G."/>
            <person name="Yang W.F."/>
            <person name="Lam T.T."/>
            <person name="Chang Q.C."/>
            <person name="Ding S.J."/>
            <person name="Wang X.J."/>
            <person name="Zhu J.G."/>
            <person name="Ruan X.D."/>
            <person name="Zhao L."/>
            <person name="Wei J.T."/>
            <person name="Ye R.Z."/>
            <person name="Que T.C."/>
            <person name="Du C.H."/>
            <person name="Zhou Y.H."/>
            <person name="Cheng J.X."/>
            <person name="Dai P.F."/>
            <person name="Guo W.B."/>
            <person name="Han X.H."/>
            <person name="Huang E.J."/>
            <person name="Li L.F."/>
            <person name="Wei W."/>
            <person name="Gao Y.C."/>
            <person name="Liu J.Z."/>
            <person name="Shao H.Z."/>
            <person name="Wang X."/>
            <person name="Wang C.C."/>
            <person name="Yang T.C."/>
            <person name="Huo Q.B."/>
            <person name="Li W."/>
            <person name="Chen H.Y."/>
            <person name="Chen S.E."/>
            <person name="Zhou L.G."/>
            <person name="Ni X.B."/>
            <person name="Tian J.H."/>
            <person name="Sheng Y."/>
            <person name="Liu T."/>
            <person name="Pan Y.S."/>
            <person name="Xia L.Y."/>
            <person name="Li J."/>
            <person name="Zhao F."/>
            <person name="Cao W.C."/>
        </authorList>
    </citation>
    <scope>NUCLEOTIDE SEQUENCE [LARGE SCALE GENOMIC DNA]</scope>
    <source>
        <strain evidence="1">Iper-2018</strain>
    </source>
</reference>